<dbReference type="AlphaFoldDB" id="A0A142JVH3"/>
<proteinExistence type="predicted"/>
<dbReference type="OrthoDB" id="9804944at2"/>
<dbReference type="STRING" id="1796606.A2G96_30640"/>
<reference evidence="2 3" key="1">
    <citation type="submission" date="2016-03" db="EMBL/GenBank/DDBJ databases">
        <title>Complete genome sequence of a novel chlorpyrifos degrading bacterium, Cupriavidus nantongensis sp. X1.</title>
        <authorList>
            <person name="Fang L."/>
        </authorList>
    </citation>
    <scope>NUCLEOTIDE SEQUENCE [LARGE SCALE GENOMIC DNA]</scope>
    <source>
        <strain evidence="2 3">X1</strain>
    </source>
</reference>
<feature type="domain" description="VOC" evidence="1">
    <location>
        <begin position="20"/>
        <end position="152"/>
    </location>
</feature>
<name>A0A142JVH3_9BURK</name>
<keyword evidence="3" id="KW-1185">Reference proteome</keyword>
<dbReference type="RefSeq" id="WP_062803872.1">
    <property type="nucleotide sequence ID" value="NZ_CP014845.1"/>
</dbReference>
<dbReference type="CDD" id="cd06587">
    <property type="entry name" value="VOC"/>
    <property type="match status" value="1"/>
</dbReference>
<dbReference type="InterPro" id="IPR029068">
    <property type="entry name" value="Glyas_Bleomycin-R_OHBP_Dase"/>
</dbReference>
<dbReference type="KEGG" id="cnan:A2G96_30640"/>
<dbReference type="EMBL" id="CP014845">
    <property type="protein sequence ID" value="AMR82085.1"/>
    <property type="molecule type" value="Genomic_DNA"/>
</dbReference>
<evidence type="ECO:0000313" key="3">
    <source>
        <dbReference type="Proteomes" id="UP000075238"/>
    </source>
</evidence>
<dbReference type="SUPFAM" id="SSF54593">
    <property type="entry name" value="Glyoxalase/Bleomycin resistance protein/Dihydroxybiphenyl dioxygenase"/>
    <property type="match status" value="1"/>
</dbReference>
<accession>A0A142JVH3</accession>
<dbReference type="InterPro" id="IPR050383">
    <property type="entry name" value="GlyoxalaseI/FosfomycinResist"/>
</dbReference>
<gene>
    <name evidence="2" type="ORF">A2G96_30640</name>
</gene>
<dbReference type="Pfam" id="PF00903">
    <property type="entry name" value="Glyoxalase"/>
    <property type="match status" value="1"/>
</dbReference>
<dbReference type="InterPro" id="IPR004360">
    <property type="entry name" value="Glyas_Fos-R_dOase_dom"/>
</dbReference>
<dbReference type="Proteomes" id="UP000075238">
    <property type="component" value="Chromosome 2"/>
</dbReference>
<dbReference type="PANTHER" id="PTHR21366">
    <property type="entry name" value="GLYOXALASE FAMILY PROTEIN"/>
    <property type="match status" value="1"/>
</dbReference>
<sequence length="193" mass="21499">MSVPNQHEPPLPGIGVPVHGLHHFAWRCRDAEETRHFYEDLLGLPLIHMVRADVVPSTGERCPYAHLFFEMQDGGCIAFFDLGDDQAALPSPNTPPWVNHLALRVASREDLLQACHRLRAAGVEVLGVTDHHFLESIYFFDPNGIRLELTTPAGDPDYARAARASAHRQCAEWVAEKARARQQRQAAQGPGSR</sequence>
<protein>
    <submittedName>
        <fullName evidence="2">Glyoxalase</fullName>
    </submittedName>
</protein>
<dbReference type="InterPro" id="IPR037523">
    <property type="entry name" value="VOC_core"/>
</dbReference>
<evidence type="ECO:0000259" key="1">
    <source>
        <dbReference type="PROSITE" id="PS51819"/>
    </source>
</evidence>
<organism evidence="2 3">
    <name type="scientific">Cupriavidus nantongensis</name>
    <dbReference type="NCBI Taxonomy" id="1796606"/>
    <lineage>
        <taxon>Bacteria</taxon>
        <taxon>Pseudomonadati</taxon>
        <taxon>Pseudomonadota</taxon>
        <taxon>Betaproteobacteria</taxon>
        <taxon>Burkholderiales</taxon>
        <taxon>Burkholderiaceae</taxon>
        <taxon>Cupriavidus</taxon>
    </lineage>
</organism>
<dbReference type="PROSITE" id="PS51819">
    <property type="entry name" value="VOC"/>
    <property type="match status" value="1"/>
</dbReference>
<dbReference type="Gene3D" id="3.10.180.10">
    <property type="entry name" value="2,3-Dihydroxybiphenyl 1,2-Dioxygenase, domain 1"/>
    <property type="match status" value="1"/>
</dbReference>
<dbReference type="PANTHER" id="PTHR21366:SF30">
    <property type="entry name" value="BLL2330 PROTEIN"/>
    <property type="match status" value="1"/>
</dbReference>
<evidence type="ECO:0000313" key="2">
    <source>
        <dbReference type="EMBL" id="AMR82085.1"/>
    </source>
</evidence>